<feature type="domain" description="Major facilitator superfamily (MFS) profile" evidence="7">
    <location>
        <begin position="22"/>
        <end position="406"/>
    </location>
</feature>
<keyword evidence="9" id="KW-1185">Reference proteome</keyword>
<comment type="subcellular location">
    <subcellularLocation>
        <location evidence="1">Cell membrane</location>
        <topology evidence="1">Multi-pass membrane protein</topology>
    </subcellularLocation>
</comment>
<feature type="transmembrane region" description="Helical" evidence="6">
    <location>
        <begin position="150"/>
        <end position="172"/>
    </location>
</feature>
<feature type="transmembrane region" description="Helical" evidence="6">
    <location>
        <begin position="21"/>
        <end position="45"/>
    </location>
</feature>
<dbReference type="InterPro" id="IPR020846">
    <property type="entry name" value="MFS_dom"/>
</dbReference>
<keyword evidence="3 6" id="KW-0812">Transmembrane</keyword>
<dbReference type="Pfam" id="PF07690">
    <property type="entry name" value="MFS_1"/>
    <property type="match status" value="1"/>
</dbReference>
<dbReference type="Proteomes" id="UP000198506">
    <property type="component" value="Unassembled WGS sequence"/>
</dbReference>
<feature type="transmembrane region" description="Helical" evidence="6">
    <location>
        <begin position="115"/>
        <end position="138"/>
    </location>
</feature>
<sequence length="409" mass="42952">MHFIIDNFILDKVTARYSHRGILTAVLITATLDAAGLGLVMPILPTLLDQVGAPDDMIPLHVGLLTALYAIMQFLCAPILGRLSDRFGRRRVLVASLAGATIDYLVLALTDTLWVFYLARAVAGITGATNAVTATVIADITPPDQRAKRYGWLGACYGGGMIAGPAIGGLFGGVSPHLPFLVAAALAGITLVLSASLLRETRPPGSNGSHAQQPGTAKRTAVPGMLILLAVFGIVQFIGQAPGSTWVLFTQQRLDWNPVEVGVSLSIFGMVQVFVQAALTGRIVSRIGETRAILVGIAADAIGLIGLALIASTWAMLPILAALGLGSITLPALQTLLSRRAPEQQQGRLQGTLASLNSLTSIIGPVTFTGIFALTRTNADGTLWICAAALYVLCALLMIRETCASRRSR</sequence>
<dbReference type="GO" id="GO:0022857">
    <property type="term" value="F:transmembrane transporter activity"/>
    <property type="evidence" value="ECO:0007669"/>
    <property type="project" value="InterPro"/>
</dbReference>
<evidence type="ECO:0000256" key="1">
    <source>
        <dbReference type="ARBA" id="ARBA00004651"/>
    </source>
</evidence>
<dbReference type="SUPFAM" id="SSF103473">
    <property type="entry name" value="MFS general substrate transporter"/>
    <property type="match status" value="1"/>
</dbReference>
<evidence type="ECO:0000259" key="7">
    <source>
        <dbReference type="PROSITE" id="PS50850"/>
    </source>
</evidence>
<organism evidence="8 9">
    <name type="scientific">Agrococcus baldri</name>
    <dbReference type="NCBI Taxonomy" id="153730"/>
    <lineage>
        <taxon>Bacteria</taxon>
        <taxon>Bacillati</taxon>
        <taxon>Actinomycetota</taxon>
        <taxon>Actinomycetes</taxon>
        <taxon>Micrococcales</taxon>
        <taxon>Microbacteriaceae</taxon>
        <taxon>Agrococcus</taxon>
    </lineage>
</organism>
<keyword evidence="5 6" id="KW-0472">Membrane</keyword>
<evidence type="ECO:0000256" key="3">
    <source>
        <dbReference type="ARBA" id="ARBA00022692"/>
    </source>
</evidence>
<comment type="similarity">
    <text evidence="2">Belongs to the major facilitator superfamily. TCR/Tet family.</text>
</comment>
<feature type="transmembrane region" description="Helical" evidence="6">
    <location>
        <begin position="57"/>
        <end position="80"/>
    </location>
</feature>
<dbReference type="PROSITE" id="PS00216">
    <property type="entry name" value="SUGAR_TRANSPORT_1"/>
    <property type="match status" value="1"/>
</dbReference>
<evidence type="ECO:0000256" key="5">
    <source>
        <dbReference type="ARBA" id="ARBA00023136"/>
    </source>
</evidence>
<comment type="caution">
    <text evidence="8">The sequence shown here is derived from an EMBL/GenBank/DDBJ whole genome shotgun (WGS) entry which is preliminary data.</text>
</comment>
<dbReference type="PANTHER" id="PTHR23507:SF1">
    <property type="entry name" value="FI18259P1-RELATED"/>
    <property type="match status" value="1"/>
</dbReference>
<feature type="transmembrane region" description="Helical" evidence="6">
    <location>
        <begin position="178"/>
        <end position="199"/>
    </location>
</feature>
<evidence type="ECO:0000256" key="4">
    <source>
        <dbReference type="ARBA" id="ARBA00022989"/>
    </source>
</evidence>
<protein>
    <submittedName>
        <fullName evidence="8">MFS transporter, DHA1 family, tetracycline resistance protein</fullName>
    </submittedName>
</protein>
<evidence type="ECO:0000313" key="8">
    <source>
        <dbReference type="EMBL" id="SFS19333.1"/>
    </source>
</evidence>
<feature type="transmembrane region" description="Helical" evidence="6">
    <location>
        <begin position="220"/>
        <end position="241"/>
    </location>
</feature>
<proteinExistence type="inferred from homology"/>
<feature type="transmembrane region" description="Helical" evidence="6">
    <location>
        <begin position="317"/>
        <end position="337"/>
    </location>
</feature>
<dbReference type="CDD" id="cd17388">
    <property type="entry name" value="MFS_TetA"/>
    <property type="match status" value="1"/>
</dbReference>
<gene>
    <name evidence="8" type="ORF">SAMN04487783_2844</name>
</gene>
<dbReference type="EMBL" id="FOZN01000005">
    <property type="protein sequence ID" value="SFS19333.1"/>
    <property type="molecule type" value="Genomic_DNA"/>
</dbReference>
<feature type="transmembrane region" description="Helical" evidence="6">
    <location>
        <begin position="292"/>
        <end position="311"/>
    </location>
</feature>
<accession>A0AA94HPT1</accession>
<dbReference type="Gene3D" id="1.20.1250.20">
    <property type="entry name" value="MFS general substrate transporter like domains"/>
    <property type="match status" value="1"/>
</dbReference>
<feature type="transmembrane region" description="Helical" evidence="6">
    <location>
        <begin position="349"/>
        <end position="375"/>
    </location>
</feature>
<name>A0AA94HPT1_9MICO</name>
<dbReference type="NCBIfam" id="NF012174">
    <property type="entry name" value="tet_MFS_A_B_C_D"/>
    <property type="match status" value="1"/>
</dbReference>
<evidence type="ECO:0000256" key="2">
    <source>
        <dbReference type="ARBA" id="ARBA00007520"/>
    </source>
</evidence>
<dbReference type="InterPro" id="IPR011701">
    <property type="entry name" value="MFS"/>
</dbReference>
<dbReference type="InterPro" id="IPR005829">
    <property type="entry name" value="Sugar_transporter_CS"/>
</dbReference>
<evidence type="ECO:0000313" key="9">
    <source>
        <dbReference type="Proteomes" id="UP000198506"/>
    </source>
</evidence>
<dbReference type="InterPro" id="IPR036259">
    <property type="entry name" value="MFS_trans_sf"/>
</dbReference>
<dbReference type="PANTHER" id="PTHR23507">
    <property type="entry name" value="ZGC:174356"/>
    <property type="match status" value="1"/>
</dbReference>
<keyword evidence="4 6" id="KW-1133">Transmembrane helix</keyword>
<dbReference type="PRINTS" id="PR01035">
    <property type="entry name" value="TCRTETA"/>
</dbReference>
<dbReference type="GO" id="GO:0005886">
    <property type="term" value="C:plasma membrane"/>
    <property type="evidence" value="ECO:0007669"/>
    <property type="project" value="UniProtKB-SubCell"/>
</dbReference>
<feature type="transmembrane region" description="Helical" evidence="6">
    <location>
        <begin position="381"/>
        <end position="399"/>
    </location>
</feature>
<dbReference type="PROSITE" id="PS50850">
    <property type="entry name" value="MFS"/>
    <property type="match status" value="1"/>
</dbReference>
<dbReference type="AlphaFoldDB" id="A0AA94HPT1"/>
<reference evidence="8 9" key="1">
    <citation type="submission" date="2016-10" db="EMBL/GenBank/DDBJ databases">
        <authorList>
            <person name="Varghese N."/>
            <person name="Submissions S."/>
        </authorList>
    </citation>
    <scope>NUCLEOTIDE SEQUENCE [LARGE SCALE GENOMIC DNA]</scope>
    <source>
        <strain evidence="8 9">IAM 15147</strain>
    </source>
</reference>
<feature type="transmembrane region" description="Helical" evidence="6">
    <location>
        <begin position="92"/>
        <end position="109"/>
    </location>
</feature>
<feature type="transmembrane region" description="Helical" evidence="6">
    <location>
        <begin position="261"/>
        <end position="280"/>
    </location>
</feature>
<dbReference type="InterPro" id="IPR001958">
    <property type="entry name" value="Tet-R_TetA/multi-R_MdtG-like"/>
</dbReference>
<evidence type="ECO:0000256" key="6">
    <source>
        <dbReference type="SAM" id="Phobius"/>
    </source>
</evidence>